<keyword evidence="3" id="KW-1185">Reference proteome</keyword>
<protein>
    <submittedName>
        <fullName evidence="2">Uncharacterized protein</fullName>
    </submittedName>
</protein>
<evidence type="ECO:0000256" key="1">
    <source>
        <dbReference type="SAM" id="Phobius"/>
    </source>
</evidence>
<sequence>MVFLKFSDILWFFRTLFTCGTVLHPRDRLQFAHKKGQETDSILFFIKQGGKTSFISTTLAPSDSLNKFSSSIPQDYLQIQLMALTLTFRYLFLWIIINHKNPLNALMD</sequence>
<dbReference type="EMBL" id="WJEE01000009">
    <property type="protein sequence ID" value="MRI65941.1"/>
    <property type="molecule type" value="Genomic_DNA"/>
</dbReference>
<evidence type="ECO:0000313" key="2">
    <source>
        <dbReference type="EMBL" id="MRI65941.1"/>
    </source>
</evidence>
<evidence type="ECO:0000313" key="3">
    <source>
        <dbReference type="Proteomes" id="UP000435187"/>
    </source>
</evidence>
<proteinExistence type="predicted"/>
<organism evidence="2 3">
    <name type="scientific">Gracilibacillus thailandensis</name>
    <dbReference type="NCBI Taxonomy" id="563735"/>
    <lineage>
        <taxon>Bacteria</taxon>
        <taxon>Bacillati</taxon>
        <taxon>Bacillota</taxon>
        <taxon>Bacilli</taxon>
        <taxon>Bacillales</taxon>
        <taxon>Bacillaceae</taxon>
        <taxon>Gracilibacillus</taxon>
    </lineage>
</organism>
<name>A0A6N7QYH4_9BACI</name>
<comment type="caution">
    <text evidence="2">The sequence shown here is derived from an EMBL/GenBank/DDBJ whole genome shotgun (WGS) entry which is preliminary data.</text>
</comment>
<keyword evidence="1" id="KW-1133">Transmembrane helix</keyword>
<dbReference type="RefSeq" id="WP_153834708.1">
    <property type="nucleotide sequence ID" value="NZ_JBHUMW010000018.1"/>
</dbReference>
<keyword evidence="1" id="KW-0812">Transmembrane</keyword>
<accession>A0A6N7QYH4</accession>
<gene>
    <name evidence="2" type="ORF">GH885_06220</name>
</gene>
<keyword evidence="1" id="KW-0472">Membrane</keyword>
<dbReference type="Proteomes" id="UP000435187">
    <property type="component" value="Unassembled WGS sequence"/>
</dbReference>
<dbReference type="AlphaFoldDB" id="A0A6N7QYH4"/>
<reference evidence="2 3" key="1">
    <citation type="submission" date="2019-10" db="EMBL/GenBank/DDBJ databases">
        <title>Gracilibacillus salitolerans sp. nov., a moderate halophile isolated from a saline soil in northwest China.</title>
        <authorList>
            <person name="Gan L."/>
        </authorList>
    </citation>
    <scope>NUCLEOTIDE SEQUENCE [LARGE SCALE GENOMIC DNA]</scope>
    <source>
        <strain evidence="2 3">TP2-8</strain>
    </source>
</reference>
<feature type="transmembrane region" description="Helical" evidence="1">
    <location>
        <begin position="76"/>
        <end position="97"/>
    </location>
</feature>